<evidence type="ECO:0000256" key="2">
    <source>
        <dbReference type="ARBA" id="ARBA00022475"/>
    </source>
</evidence>
<dbReference type="GO" id="GO:0022857">
    <property type="term" value="F:transmembrane transporter activity"/>
    <property type="evidence" value="ECO:0007669"/>
    <property type="project" value="InterPro"/>
</dbReference>
<feature type="transmembrane region" description="Helical" evidence="7">
    <location>
        <begin position="174"/>
        <end position="194"/>
    </location>
</feature>
<dbReference type="AlphaFoldDB" id="A0A9D1F7A2"/>
<protein>
    <submittedName>
        <fullName evidence="9">Threonine/serine exporter family protein</fullName>
    </submittedName>
</protein>
<comment type="caution">
    <text evidence="9">The sequence shown here is derived from an EMBL/GenBank/DDBJ whole genome shotgun (WGS) entry which is preliminary data.</text>
</comment>
<evidence type="ECO:0000256" key="6">
    <source>
        <dbReference type="ARBA" id="ARBA00034125"/>
    </source>
</evidence>
<organism evidence="9 10">
    <name type="scientific">Candidatus Scybalocola faecigallinarum</name>
    <dbReference type="NCBI Taxonomy" id="2840941"/>
    <lineage>
        <taxon>Bacteria</taxon>
        <taxon>Bacillati</taxon>
        <taxon>Bacillota</taxon>
        <taxon>Clostridia</taxon>
        <taxon>Lachnospirales</taxon>
        <taxon>Lachnospiraceae</taxon>
        <taxon>Lachnospiraceae incertae sedis</taxon>
        <taxon>Candidatus Scybalocola (ex Gilroy et al. 2021)</taxon>
    </lineage>
</organism>
<dbReference type="InterPro" id="IPR050539">
    <property type="entry name" value="ThrE_Dicarb/AminoAcid_Exp"/>
</dbReference>
<accession>A0A9D1F7A2</accession>
<evidence type="ECO:0000256" key="3">
    <source>
        <dbReference type="ARBA" id="ARBA00022692"/>
    </source>
</evidence>
<dbReference type="PANTHER" id="PTHR34390:SF2">
    <property type="entry name" value="SUCCINATE TRANSPORTER SUBUNIT YJJP-RELATED"/>
    <property type="match status" value="1"/>
</dbReference>
<keyword evidence="4 7" id="KW-1133">Transmembrane helix</keyword>
<feature type="transmembrane region" description="Helical" evidence="7">
    <location>
        <begin position="145"/>
        <end position="162"/>
    </location>
</feature>
<reference evidence="9" key="2">
    <citation type="journal article" date="2021" name="PeerJ">
        <title>Extensive microbial diversity within the chicken gut microbiome revealed by metagenomics and culture.</title>
        <authorList>
            <person name="Gilroy R."/>
            <person name="Ravi A."/>
            <person name="Getino M."/>
            <person name="Pursley I."/>
            <person name="Horton D.L."/>
            <person name="Alikhan N.F."/>
            <person name="Baker D."/>
            <person name="Gharbi K."/>
            <person name="Hall N."/>
            <person name="Watson M."/>
            <person name="Adriaenssens E.M."/>
            <person name="Foster-Nyarko E."/>
            <person name="Jarju S."/>
            <person name="Secka A."/>
            <person name="Antonio M."/>
            <person name="Oren A."/>
            <person name="Chaudhuri R.R."/>
            <person name="La Ragione R."/>
            <person name="Hildebrand F."/>
            <person name="Pallen M.J."/>
        </authorList>
    </citation>
    <scope>NUCLEOTIDE SEQUENCE</scope>
    <source>
        <strain evidence="9">CHK178-757</strain>
    </source>
</reference>
<evidence type="ECO:0000313" key="9">
    <source>
        <dbReference type="EMBL" id="HIS48729.1"/>
    </source>
</evidence>
<keyword evidence="2" id="KW-1003">Cell membrane</keyword>
<keyword evidence="3 7" id="KW-0812">Transmembrane</keyword>
<dbReference type="GO" id="GO:0005886">
    <property type="term" value="C:plasma membrane"/>
    <property type="evidence" value="ECO:0007669"/>
    <property type="project" value="UniProtKB-SubCell"/>
</dbReference>
<dbReference type="Proteomes" id="UP000823927">
    <property type="component" value="Unassembled WGS sequence"/>
</dbReference>
<evidence type="ECO:0000256" key="5">
    <source>
        <dbReference type="ARBA" id="ARBA00023136"/>
    </source>
</evidence>
<comment type="subcellular location">
    <subcellularLocation>
        <location evidence="1">Cell membrane</location>
        <topology evidence="1">Multi-pass membrane protein</topology>
    </subcellularLocation>
</comment>
<evidence type="ECO:0000313" key="10">
    <source>
        <dbReference type="Proteomes" id="UP000823927"/>
    </source>
</evidence>
<evidence type="ECO:0000256" key="4">
    <source>
        <dbReference type="ARBA" id="ARBA00022989"/>
    </source>
</evidence>
<evidence type="ECO:0000256" key="1">
    <source>
        <dbReference type="ARBA" id="ARBA00004651"/>
    </source>
</evidence>
<name>A0A9D1F7A2_9FIRM</name>
<dbReference type="EMBL" id="DVIT01000062">
    <property type="protein sequence ID" value="HIS48729.1"/>
    <property type="molecule type" value="Genomic_DNA"/>
</dbReference>
<gene>
    <name evidence="9" type="ORF">IAB46_14500</name>
</gene>
<reference evidence="9" key="1">
    <citation type="submission" date="2020-10" db="EMBL/GenBank/DDBJ databases">
        <authorList>
            <person name="Gilroy R."/>
        </authorList>
    </citation>
    <scope>NUCLEOTIDE SEQUENCE</scope>
    <source>
        <strain evidence="9">CHK178-757</strain>
    </source>
</reference>
<dbReference type="GO" id="GO:0015744">
    <property type="term" value="P:succinate transport"/>
    <property type="evidence" value="ECO:0007669"/>
    <property type="project" value="TreeGrafter"/>
</dbReference>
<dbReference type="Pfam" id="PF06738">
    <property type="entry name" value="ThrE"/>
    <property type="match status" value="1"/>
</dbReference>
<feature type="domain" description="Threonine/serine exporter-like N-terminal" evidence="8">
    <location>
        <begin position="13"/>
        <end position="252"/>
    </location>
</feature>
<feature type="transmembrane region" description="Helical" evidence="7">
    <location>
        <begin position="233"/>
        <end position="253"/>
    </location>
</feature>
<feature type="transmembrane region" description="Helical" evidence="7">
    <location>
        <begin position="118"/>
        <end position="139"/>
    </location>
</feature>
<dbReference type="PANTHER" id="PTHR34390">
    <property type="entry name" value="UPF0442 PROTEIN YJJB-RELATED"/>
    <property type="match status" value="1"/>
</dbReference>
<comment type="similarity">
    <text evidence="6">Belongs to the ThrE exporter (TC 2.A.79) family.</text>
</comment>
<evidence type="ECO:0000259" key="8">
    <source>
        <dbReference type="Pfam" id="PF06738"/>
    </source>
</evidence>
<keyword evidence="5 7" id="KW-0472">Membrane</keyword>
<sequence length="254" mass="27399">MEQETENGRKVMDLVARMGEELLKNGAEIARVQDTMGIVGKAFGKEHVDVYAVSNGIFVTMYHNDQTRCTQVKYIPLSTPNLGKVAQINQLSREICEGKYTLDEAEIKMEEIAVRSGFPLLWLMGASALGAASFCYLFGGSVADSIAAAPIGILLCLLQYAMGRAKISKVMQTIFGSALVTFAGMVLAALFVGLNMDSMTIGGLVILVPGVPLTTSIRDFFNGDYLSGTIRLIDALLVAVCMAIGVGIVYRIFY</sequence>
<evidence type="ECO:0000256" key="7">
    <source>
        <dbReference type="SAM" id="Phobius"/>
    </source>
</evidence>
<proteinExistence type="inferred from homology"/>
<dbReference type="InterPro" id="IPR010619">
    <property type="entry name" value="ThrE-like_N"/>
</dbReference>